<keyword evidence="5 8" id="KW-0812">Transmembrane</keyword>
<dbReference type="InterPro" id="IPR011541">
    <property type="entry name" value="Ni/Co_transpt_high_affinity"/>
</dbReference>
<dbReference type="Proteomes" id="UP000789508">
    <property type="component" value="Unassembled WGS sequence"/>
</dbReference>
<reference evidence="9" key="1">
    <citation type="submission" date="2021-06" db="EMBL/GenBank/DDBJ databases">
        <authorList>
            <person name="Kallberg Y."/>
            <person name="Tangrot J."/>
            <person name="Rosling A."/>
        </authorList>
    </citation>
    <scope>NUCLEOTIDE SEQUENCE</scope>
    <source>
        <strain evidence="9">FL130A</strain>
    </source>
</reference>
<protein>
    <recommendedName>
        <fullName evidence="8">Nickel/cobalt efflux system</fullName>
    </recommendedName>
</protein>
<dbReference type="GO" id="GO:0012505">
    <property type="term" value="C:endomembrane system"/>
    <property type="evidence" value="ECO:0007669"/>
    <property type="project" value="UniProtKB-SubCell"/>
</dbReference>
<evidence type="ECO:0000313" key="10">
    <source>
        <dbReference type="Proteomes" id="UP000789508"/>
    </source>
</evidence>
<gene>
    <name evidence="9" type="ORF">ALEPTO_LOCUS4900</name>
</gene>
<proteinExistence type="inferred from homology"/>
<organism evidence="9 10">
    <name type="scientific">Ambispora leptoticha</name>
    <dbReference type="NCBI Taxonomy" id="144679"/>
    <lineage>
        <taxon>Eukaryota</taxon>
        <taxon>Fungi</taxon>
        <taxon>Fungi incertae sedis</taxon>
        <taxon>Mucoromycota</taxon>
        <taxon>Glomeromycotina</taxon>
        <taxon>Glomeromycetes</taxon>
        <taxon>Archaeosporales</taxon>
        <taxon>Ambisporaceae</taxon>
        <taxon>Ambispora</taxon>
    </lineage>
</organism>
<evidence type="ECO:0000313" key="9">
    <source>
        <dbReference type="EMBL" id="CAG8530235.1"/>
    </source>
</evidence>
<feature type="transmembrane region" description="Helical" evidence="8">
    <location>
        <begin position="74"/>
        <end position="96"/>
    </location>
</feature>
<name>A0A9N9AJ14_9GLOM</name>
<keyword evidence="6 8" id="KW-1133">Transmembrane helix</keyword>
<evidence type="ECO:0000256" key="4">
    <source>
        <dbReference type="ARBA" id="ARBA00022596"/>
    </source>
</evidence>
<keyword evidence="4" id="KW-0533">Nickel</keyword>
<evidence type="ECO:0000256" key="3">
    <source>
        <dbReference type="ARBA" id="ARBA00022448"/>
    </source>
</evidence>
<dbReference type="Pfam" id="PF03824">
    <property type="entry name" value="NicO"/>
    <property type="match status" value="1"/>
</dbReference>
<dbReference type="EMBL" id="CAJVPS010001233">
    <property type="protein sequence ID" value="CAG8530235.1"/>
    <property type="molecule type" value="Genomic_DNA"/>
</dbReference>
<accession>A0A9N9AJ14</accession>
<dbReference type="OrthoDB" id="5197598at2759"/>
<comment type="similarity">
    <text evidence="2 8">Belongs to the NiCoT transporter (TC 2.A.52) family.</text>
</comment>
<keyword evidence="7 8" id="KW-0472">Membrane</keyword>
<evidence type="ECO:0000256" key="5">
    <source>
        <dbReference type="ARBA" id="ARBA00022692"/>
    </source>
</evidence>
<dbReference type="GO" id="GO:0015099">
    <property type="term" value="F:nickel cation transmembrane transporter activity"/>
    <property type="evidence" value="ECO:0007669"/>
    <property type="project" value="UniProtKB-UniRule"/>
</dbReference>
<evidence type="ECO:0000256" key="6">
    <source>
        <dbReference type="ARBA" id="ARBA00022989"/>
    </source>
</evidence>
<sequence>MALFDTADGILMLGTYTWAYINPVRKIYYNLVITFFSIVVAFVIGGIELLNIIGEQVRVGGTFLGFFAMLGDNFNLIGYLIIVLFVGTFFIAKIFYKALGSEELEHKFDEQEGNNIVGANNEK</sequence>
<evidence type="ECO:0000256" key="1">
    <source>
        <dbReference type="ARBA" id="ARBA00004127"/>
    </source>
</evidence>
<dbReference type="PANTHER" id="PTHR31611:SF0">
    <property type="entry name" value="HIGH-AFFINITY NICKEL TRANSPORT PROTEIN NIC1"/>
    <property type="match status" value="1"/>
</dbReference>
<keyword evidence="10" id="KW-1185">Reference proteome</keyword>
<dbReference type="AlphaFoldDB" id="A0A9N9AJ14"/>
<dbReference type="InterPro" id="IPR004688">
    <property type="entry name" value="Ni/Co_transpt"/>
</dbReference>
<keyword evidence="3 8" id="KW-0813">Transport</keyword>
<dbReference type="GO" id="GO:0005886">
    <property type="term" value="C:plasma membrane"/>
    <property type="evidence" value="ECO:0007669"/>
    <property type="project" value="UniProtKB-SubCell"/>
</dbReference>
<evidence type="ECO:0000256" key="2">
    <source>
        <dbReference type="ARBA" id="ARBA00010892"/>
    </source>
</evidence>
<comment type="subcellular location">
    <subcellularLocation>
        <location evidence="8">Cell membrane</location>
        <topology evidence="8">Multi-pass membrane protein</topology>
    </subcellularLocation>
    <subcellularLocation>
        <location evidence="1">Endomembrane system</location>
        <topology evidence="1">Multi-pass membrane protein</topology>
    </subcellularLocation>
</comment>
<comment type="caution">
    <text evidence="9">The sequence shown here is derived from an EMBL/GenBank/DDBJ whole genome shotgun (WGS) entry which is preliminary data.</text>
</comment>
<feature type="transmembrane region" description="Helical" evidence="8">
    <location>
        <begin position="27"/>
        <end position="54"/>
    </location>
</feature>
<comment type="caution">
    <text evidence="8">Lacks conserved residue(s) required for the propagation of feature annotation.</text>
</comment>
<evidence type="ECO:0000256" key="8">
    <source>
        <dbReference type="RuleBase" id="RU362101"/>
    </source>
</evidence>
<evidence type="ECO:0000256" key="7">
    <source>
        <dbReference type="ARBA" id="ARBA00023136"/>
    </source>
</evidence>
<dbReference type="PANTHER" id="PTHR31611">
    <property type="entry name" value="HIGH-AFFINITY NICKEL TRANSPORT PROTEIN NIC1"/>
    <property type="match status" value="1"/>
</dbReference>